<feature type="region of interest" description="Disordered" evidence="2">
    <location>
        <begin position="740"/>
        <end position="761"/>
    </location>
</feature>
<evidence type="ECO:0000313" key="3">
    <source>
        <dbReference type="EMBL" id="KAF3549682.1"/>
    </source>
</evidence>
<feature type="compositionally biased region" description="Basic and acidic residues" evidence="2">
    <location>
        <begin position="195"/>
        <end position="206"/>
    </location>
</feature>
<feature type="compositionally biased region" description="Basic and acidic residues" evidence="2">
    <location>
        <begin position="460"/>
        <end position="471"/>
    </location>
</feature>
<keyword evidence="1" id="KW-0175">Coiled coil</keyword>
<feature type="region of interest" description="Disordered" evidence="2">
    <location>
        <begin position="603"/>
        <end position="721"/>
    </location>
</feature>
<comment type="caution">
    <text evidence="3">The sequence shown here is derived from an EMBL/GenBank/DDBJ whole genome shotgun (WGS) entry which is preliminary data.</text>
</comment>
<keyword evidence="4" id="KW-1185">Reference proteome</keyword>
<name>A0ABQ7CDM9_BRACR</name>
<accession>A0ABQ7CDM9</accession>
<feature type="region of interest" description="Disordered" evidence="2">
    <location>
        <begin position="438"/>
        <end position="494"/>
    </location>
</feature>
<feature type="coiled-coil region" evidence="1">
    <location>
        <begin position="298"/>
        <end position="385"/>
    </location>
</feature>
<dbReference type="Proteomes" id="UP000266723">
    <property type="component" value="Unassembled WGS sequence"/>
</dbReference>
<evidence type="ECO:0000313" key="4">
    <source>
        <dbReference type="Proteomes" id="UP000266723"/>
    </source>
</evidence>
<feature type="compositionally biased region" description="Polar residues" evidence="2">
    <location>
        <begin position="638"/>
        <end position="655"/>
    </location>
</feature>
<evidence type="ECO:0000256" key="1">
    <source>
        <dbReference type="SAM" id="Coils"/>
    </source>
</evidence>
<feature type="compositionally biased region" description="Polar residues" evidence="2">
    <location>
        <begin position="704"/>
        <end position="721"/>
    </location>
</feature>
<dbReference type="EMBL" id="QGKV02000832">
    <property type="protein sequence ID" value="KAF3549682.1"/>
    <property type="molecule type" value="Genomic_DNA"/>
</dbReference>
<feature type="region of interest" description="Disordered" evidence="2">
    <location>
        <begin position="110"/>
        <end position="209"/>
    </location>
</feature>
<reference evidence="3 4" key="1">
    <citation type="journal article" date="2020" name="BMC Genomics">
        <title>Intraspecific diversification of the crop wild relative Brassica cretica Lam. using demographic model selection.</title>
        <authorList>
            <person name="Kioukis A."/>
            <person name="Michalopoulou V.A."/>
            <person name="Briers L."/>
            <person name="Pirintsos S."/>
            <person name="Studholme D.J."/>
            <person name="Pavlidis P."/>
            <person name="Sarris P.F."/>
        </authorList>
    </citation>
    <scope>NUCLEOTIDE SEQUENCE [LARGE SCALE GENOMIC DNA]</scope>
    <source>
        <strain evidence="4">cv. PFS-1207/04</strain>
    </source>
</reference>
<sequence length="761" mass="86212">MPREVQSVMFAIRTRSHTQRSSSRVLRRFRRTAIFVGQISAGSGFIVSRIGLLDVVDWESRLPCVVGPRKSRLSFFTRKQQKILNKAREMEGVPDLSALLKGKLQLLSKKSSAADTSGTAEPSLIGGDVNMEPLARSPKRKAAKGAKTKKRAAEGQQSASFEESASLERAPPPTEASKSPKKKKKKKEGKKRPREKPTSTGDREPPQKTLLRLFSYDEKTPLTFNPLQCAELTRQIRCGTRELPPIGYLYFKDEYIDAAFMRKRSDESMNYLVEKFDSTLKQTMVQLGVSEKLVQARLKAIERVRAEHKKANDKAAEEKEVLRVKFEELEGKLNSDRTSKKELAREKARLEQATVALEKEKAELREEREAAMEKLIKERQRLKDSRSLEVAIDALKKTLWYKSKFRKWITLDKPRTIQDALHKATDYIIIEEETKVLSQKHKSARPSSKDVDPKKKKKNSRNDKYVHHEGENLQGAHNYAINSDQGRTTGNTWTRNQGYDENTFCEFHQSRGHSTTNCKVLGARLAVKLLAGELSEVTSVKDLILETDRPPKGTQIRQRRNLLKETNQGINAMKEMFASAQKKSDEQGKLVASLAKQVETLTVKARSKAPRGTTRARSGRRLDFETPGNRAAHADKASSGQNPDETLQPGAQPTAENLPPPTESNKGEEIERINLDISDQSDHSDDAKKNAKPVRSAGRGEHNYTINSEQGKTSGNTWTRNQYKDNSYCEFHQTKGFHYELQSSRRKASRKTPRWRPLEGH</sequence>
<protein>
    <submittedName>
        <fullName evidence="3">Uncharacterized protein</fullName>
    </submittedName>
</protein>
<evidence type="ECO:0000256" key="2">
    <source>
        <dbReference type="SAM" id="MobiDB-lite"/>
    </source>
</evidence>
<gene>
    <name evidence="3" type="ORF">DY000_02010127</name>
</gene>
<proteinExistence type="predicted"/>
<organism evidence="3 4">
    <name type="scientific">Brassica cretica</name>
    <name type="common">Mustard</name>
    <dbReference type="NCBI Taxonomy" id="69181"/>
    <lineage>
        <taxon>Eukaryota</taxon>
        <taxon>Viridiplantae</taxon>
        <taxon>Streptophyta</taxon>
        <taxon>Embryophyta</taxon>
        <taxon>Tracheophyta</taxon>
        <taxon>Spermatophyta</taxon>
        <taxon>Magnoliopsida</taxon>
        <taxon>eudicotyledons</taxon>
        <taxon>Gunneridae</taxon>
        <taxon>Pentapetalae</taxon>
        <taxon>rosids</taxon>
        <taxon>malvids</taxon>
        <taxon>Brassicales</taxon>
        <taxon>Brassicaceae</taxon>
        <taxon>Brassiceae</taxon>
        <taxon>Brassica</taxon>
    </lineage>
</organism>
<feature type="compositionally biased region" description="Basic residues" evidence="2">
    <location>
        <begin position="137"/>
        <end position="150"/>
    </location>
</feature>
<feature type="compositionally biased region" description="Basic and acidic residues" evidence="2">
    <location>
        <begin position="665"/>
        <end position="689"/>
    </location>
</feature>
<feature type="compositionally biased region" description="Polar residues" evidence="2">
    <location>
        <begin position="480"/>
        <end position="494"/>
    </location>
</feature>
<feature type="compositionally biased region" description="Basic residues" evidence="2">
    <location>
        <begin position="744"/>
        <end position="754"/>
    </location>
</feature>
<feature type="compositionally biased region" description="Basic residues" evidence="2">
    <location>
        <begin position="179"/>
        <end position="194"/>
    </location>
</feature>